<comment type="caution">
    <text evidence="3">The sequence shown here is derived from an EMBL/GenBank/DDBJ whole genome shotgun (WGS) entry which is preliminary data.</text>
</comment>
<feature type="non-terminal residue" evidence="3">
    <location>
        <position position="1"/>
    </location>
</feature>
<sequence length="120" mass="13355">VAFEDIPASSPPPQPQISSHSESSKEAATSSEPILVDKDEELFTLLNQLPEKAGMSAAFIDHFTSEEGWEQMKRRSAKISFSSAMRMLANVSTFLFSPQMYYFLVLMIIFSDCGYCCPDA</sequence>
<accession>A0A2P5BJG5</accession>
<reference evidence="4" key="1">
    <citation type="submission" date="2016-06" db="EMBL/GenBank/DDBJ databases">
        <title>Parallel loss of symbiosis genes in relatives of nitrogen-fixing non-legume Parasponia.</title>
        <authorList>
            <person name="Van Velzen R."/>
            <person name="Holmer R."/>
            <person name="Bu F."/>
            <person name="Rutten L."/>
            <person name="Van Zeijl A."/>
            <person name="Liu W."/>
            <person name="Santuari L."/>
            <person name="Cao Q."/>
            <person name="Sharma T."/>
            <person name="Shen D."/>
            <person name="Roswanjaya Y."/>
            <person name="Wardhani T."/>
            <person name="Kalhor M.S."/>
            <person name="Jansen J."/>
            <person name="Van den Hoogen J."/>
            <person name="Gungor B."/>
            <person name="Hartog M."/>
            <person name="Hontelez J."/>
            <person name="Verver J."/>
            <person name="Yang W.-C."/>
            <person name="Schijlen E."/>
            <person name="Repin R."/>
            <person name="Schilthuizen M."/>
            <person name="Schranz E."/>
            <person name="Heidstra R."/>
            <person name="Miyata K."/>
            <person name="Fedorova E."/>
            <person name="Kohlen W."/>
            <person name="Bisseling T."/>
            <person name="Smit S."/>
            <person name="Geurts R."/>
        </authorList>
    </citation>
    <scope>NUCLEOTIDE SEQUENCE [LARGE SCALE GENOMIC DNA]</scope>
    <source>
        <strain evidence="4">cv. WU1-14</strain>
    </source>
</reference>
<evidence type="ECO:0000313" key="4">
    <source>
        <dbReference type="Proteomes" id="UP000237105"/>
    </source>
</evidence>
<protein>
    <submittedName>
        <fullName evidence="3">Uncharacterized protein</fullName>
    </submittedName>
</protein>
<evidence type="ECO:0000256" key="1">
    <source>
        <dbReference type="SAM" id="MobiDB-lite"/>
    </source>
</evidence>
<feature type="region of interest" description="Disordered" evidence="1">
    <location>
        <begin position="1"/>
        <end position="34"/>
    </location>
</feature>
<evidence type="ECO:0000256" key="2">
    <source>
        <dbReference type="SAM" id="Phobius"/>
    </source>
</evidence>
<name>A0A2P5BJG5_PARAD</name>
<feature type="compositionally biased region" description="Low complexity" evidence="1">
    <location>
        <begin position="16"/>
        <end position="33"/>
    </location>
</feature>
<keyword evidence="4" id="KW-1185">Reference proteome</keyword>
<keyword evidence="2" id="KW-0472">Membrane</keyword>
<proteinExistence type="predicted"/>
<dbReference type="AlphaFoldDB" id="A0A2P5BJG5"/>
<evidence type="ECO:0000313" key="3">
    <source>
        <dbReference type="EMBL" id="PON48937.1"/>
    </source>
</evidence>
<dbReference type="Proteomes" id="UP000237105">
    <property type="component" value="Unassembled WGS sequence"/>
</dbReference>
<keyword evidence="2" id="KW-0812">Transmembrane</keyword>
<feature type="transmembrane region" description="Helical" evidence="2">
    <location>
        <begin position="88"/>
        <end position="110"/>
    </location>
</feature>
<organism evidence="3 4">
    <name type="scientific">Parasponia andersonii</name>
    <name type="common">Sponia andersonii</name>
    <dbReference type="NCBI Taxonomy" id="3476"/>
    <lineage>
        <taxon>Eukaryota</taxon>
        <taxon>Viridiplantae</taxon>
        <taxon>Streptophyta</taxon>
        <taxon>Embryophyta</taxon>
        <taxon>Tracheophyta</taxon>
        <taxon>Spermatophyta</taxon>
        <taxon>Magnoliopsida</taxon>
        <taxon>eudicotyledons</taxon>
        <taxon>Gunneridae</taxon>
        <taxon>Pentapetalae</taxon>
        <taxon>rosids</taxon>
        <taxon>fabids</taxon>
        <taxon>Rosales</taxon>
        <taxon>Cannabaceae</taxon>
        <taxon>Parasponia</taxon>
    </lineage>
</organism>
<dbReference type="EMBL" id="JXTB01000269">
    <property type="protein sequence ID" value="PON48937.1"/>
    <property type="molecule type" value="Genomic_DNA"/>
</dbReference>
<gene>
    <name evidence="3" type="ORF">PanWU01x14_233380</name>
</gene>
<keyword evidence="2" id="KW-1133">Transmembrane helix</keyword>